<evidence type="ECO:0000256" key="2">
    <source>
        <dbReference type="ARBA" id="ARBA00006181"/>
    </source>
</evidence>
<sequence length="238" mass="26306">MADVRAPGGVDADAEAGARAVWNAVAGEAGTEAQYEARVRGKKVVLGNANRRAPPPATPALARQQAKARRRAAVPRGTPRQRSKRARIYAQDTLTSAQIEPLRTLWTTYIQDMLRVRDMTRAEAEAQLSNAMWVQQVQNALLKADWTGALVQVVRSTQPTLVHVHGTVLAETHETLQVLPPTTQPMRPQCIPKHNTVFRIDIPLQDGTLTMDVHGNQVRYTLPARATRKHKAKKTVEL</sequence>
<dbReference type="Pfam" id="PF01868">
    <property type="entry name" value="RNase_P-MRP_p29"/>
    <property type="match status" value="1"/>
</dbReference>
<reference evidence="4" key="1">
    <citation type="journal article" date="2017" name="Nucleic Acids Res.">
        <title>Proteogenomics produces comprehensive and highly accurate protein-coding gene annotation in a complete genome assembly of Malassezia sympodialis.</title>
        <authorList>
            <person name="Zhu Y."/>
            <person name="Engstroem P.G."/>
            <person name="Tellgren-Roth C."/>
            <person name="Baudo C.D."/>
            <person name="Kennell J.C."/>
            <person name="Sun S."/>
            <person name="Billmyre R.B."/>
            <person name="Schroeder M.S."/>
            <person name="Andersson A."/>
            <person name="Holm T."/>
            <person name="Sigurgeirsson B."/>
            <person name="Wu G."/>
            <person name="Sankaranarayanan S.R."/>
            <person name="Siddharthan R."/>
            <person name="Sanyal K."/>
            <person name="Lundeberg J."/>
            <person name="Nystedt B."/>
            <person name="Boekhout T."/>
            <person name="Dawson T.L. Jr."/>
            <person name="Heitman J."/>
            <person name="Scheynius A."/>
            <person name="Lehtioe J."/>
        </authorList>
    </citation>
    <scope>NUCLEOTIDE SEQUENCE [LARGE SCALE GENOMIC DNA]</scope>
    <source>
        <strain evidence="4">ATCC 42132</strain>
    </source>
</reference>
<dbReference type="GO" id="GO:0030677">
    <property type="term" value="C:ribonuclease P complex"/>
    <property type="evidence" value="ECO:0007669"/>
    <property type="project" value="InterPro"/>
</dbReference>
<dbReference type="STRING" id="1230383.A0A1M8ABK8"/>
<proteinExistence type="inferred from homology"/>
<organism evidence="3 4">
    <name type="scientific">Malassezia sympodialis (strain ATCC 42132)</name>
    <name type="common">Atopic eczema-associated yeast</name>
    <dbReference type="NCBI Taxonomy" id="1230383"/>
    <lineage>
        <taxon>Eukaryota</taxon>
        <taxon>Fungi</taxon>
        <taxon>Dikarya</taxon>
        <taxon>Basidiomycota</taxon>
        <taxon>Ustilaginomycotina</taxon>
        <taxon>Malasseziomycetes</taxon>
        <taxon>Malasseziales</taxon>
        <taxon>Malasseziaceae</taxon>
        <taxon>Malassezia</taxon>
    </lineage>
</organism>
<dbReference type="Proteomes" id="UP000186303">
    <property type="component" value="Chromosome 7"/>
</dbReference>
<dbReference type="OMA" id="GNQVRYT"/>
<accession>A0A1M8ABK8</accession>
<dbReference type="InterPro" id="IPR036980">
    <property type="entry name" value="RNase_P/MRP_Rpp29_sf"/>
</dbReference>
<dbReference type="SUPFAM" id="SSF101744">
    <property type="entry name" value="Rof/RNase P subunit-like"/>
    <property type="match status" value="1"/>
</dbReference>
<comment type="similarity">
    <text evidence="2">Belongs to the eukaryotic/archaeal RNase P protein component 1 family.</text>
</comment>
<dbReference type="GO" id="GO:0005634">
    <property type="term" value="C:nucleus"/>
    <property type="evidence" value="ECO:0007669"/>
    <property type="project" value="UniProtKB-SubCell"/>
</dbReference>
<dbReference type="PANTHER" id="PTHR13348">
    <property type="entry name" value="RIBONUCLEASE P SUBUNIT P29"/>
    <property type="match status" value="1"/>
</dbReference>
<protein>
    <submittedName>
        <fullName evidence="3">Similar to S.cerevisiae protein POP4 (Subunit of both RNase MRP and nuclear RNase P)</fullName>
    </submittedName>
</protein>
<dbReference type="InterPro" id="IPR023534">
    <property type="entry name" value="Rof/RNase_P-like"/>
</dbReference>
<dbReference type="VEuPathDB" id="FungiDB:MSYG_4168"/>
<evidence type="ECO:0000256" key="1">
    <source>
        <dbReference type="ARBA" id="ARBA00004123"/>
    </source>
</evidence>
<evidence type="ECO:0000313" key="3">
    <source>
        <dbReference type="EMBL" id="SHO79819.1"/>
    </source>
</evidence>
<dbReference type="SMART" id="SM00538">
    <property type="entry name" value="POP4"/>
    <property type="match status" value="1"/>
</dbReference>
<dbReference type="InterPro" id="IPR016848">
    <property type="entry name" value="RNase_P/MRP_Rpp29-subunit"/>
</dbReference>
<dbReference type="Gene3D" id="2.30.30.210">
    <property type="entry name" value="Ribonuclease P/MRP, subunit p29"/>
    <property type="match status" value="1"/>
</dbReference>
<dbReference type="GO" id="GO:0006364">
    <property type="term" value="P:rRNA processing"/>
    <property type="evidence" value="ECO:0007669"/>
    <property type="project" value="TreeGrafter"/>
</dbReference>
<evidence type="ECO:0000313" key="4">
    <source>
        <dbReference type="Proteomes" id="UP000186303"/>
    </source>
</evidence>
<dbReference type="AlphaFoldDB" id="A0A1M8ABK8"/>
<dbReference type="GO" id="GO:0001682">
    <property type="term" value="P:tRNA 5'-leader removal"/>
    <property type="evidence" value="ECO:0007669"/>
    <property type="project" value="InterPro"/>
</dbReference>
<comment type="subcellular location">
    <subcellularLocation>
        <location evidence="1">Nucleus</location>
    </subcellularLocation>
</comment>
<keyword evidence="4" id="KW-1185">Reference proteome</keyword>
<dbReference type="GO" id="GO:0033204">
    <property type="term" value="F:ribonuclease P RNA binding"/>
    <property type="evidence" value="ECO:0007669"/>
    <property type="project" value="InterPro"/>
</dbReference>
<dbReference type="PANTHER" id="PTHR13348:SF0">
    <property type="entry name" value="RIBONUCLEASE P PROTEIN SUBUNIT P29"/>
    <property type="match status" value="1"/>
</dbReference>
<dbReference type="InterPro" id="IPR002730">
    <property type="entry name" value="Rpp29/RNP1"/>
</dbReference>
<dbReference type="EMBL" id="LT671827">
    <property type="protein sequence ID" value="SHO79819.1"/>
    <property type="molecule type" value="Genomic_DNA"/>
</dbReference>
<gene>
    <name evidence="3" type="ORF">MSYG_4168</name>
</gene>
<dbReference type="GO" id="GO:0000172">
    <property type="term" value="C:ribonuclease MRP complex"/>
    <property type="evidence" value="ECO:0007669"/>
    <property type="project" value="InterPro"/>
</dbReference>
<name>A0A1M8ABK8_MALS4</name>